<gene>
    <name evidence="3" type="ORF">PAMC26510_25265</name>
</gene>
<name>A0A242MGW2_CABSO</name>
<evidence type="ECO:0000313" key="3">
    <source>
        <dbReference type="EMBL" id="OTP70459.1"/>
    </source>
</evidence>
<accession>A0A242MGW2</accession>
<feature type="signal peptide" evidence="2">
    <location>
        <begin position="1"/>
        <end position="16"/>
    </location>
</feature>
<feature type="compositionally biased region" description="Low complexity" evidence="1">
    <location>
        <begin position="51"/>
        <end position="68"/>
    </location>
</feature>
<keyword evidence="2" id="KW-0732">Signal</keyword>
<evidence type="ECO:0000256" key="2">
    <source>
        <dbReference type="SAM" id="SignalP"/>
    </source>
</evidence>
<proteinExistence type="predicted"/>
<organism evidence="3 4">
    <name type="scientific">Caballeronia sordidicola</name>
    <name type="common">Burkholderia sordidicola</name>
    <dbReference type="NCBI Taxonomy" id="196367"/>
    <lineage>
        <taxon>Bacteria</taxon>
        <taxon>Pseudomonadati</taxon>
        <taxon>Pseudomonadota</taxon>
        <taxon>Betaproteobacteria</taxon>
        <taxon>Burkholderiales</taxon>
        <taxon>Burkholderiaceae</taxon>
        <taxon>Caballeronia</taxon>
    </lineage>
</organism>
<reference evidence="3 4" key="1">
    <citation type="submission" date="2017-03" db="EMBL/GenBank/DDBJ databases">
        <title>Genome analysis of strain PAMC 26510.</title>
        <authorList>
            <person name="Oh H.-M."/>
            <person name="Yang J.-A."/>
        </authorList>
    </citation>
    <scope>NUCLEOTIDE SEQUENCE [LARGE SCALE GENOMIC DNA]</scope>
    <source>
        <strain evidence="3 4">PAMC 26510</strain>
    </source>
</reference>
<protein>
    <submittedName>
        <fullName evidence="3">Uncharacterized protein</fullName>
    </submittedName>
</protein>
<sequence length="139" mass="13989">MLLAGAAWSALPAAHAAAGDAGTRDYAAEDKLLGGPSSYAGYADPYGQAPNANGNGAKNGAKAGTATTSAETMMNNNADPAQTNASFVKPGTVVMKRGARVQDANGKIVATPDTAAQSVYGANGVKVARKPLEIYKSPY</sequence>
<dbReference type="Proteomes" id="UP000194546">
    <property type="component" value="Unassembled WGS sequence"/>
</dbReference>
<feature type="compositionally biased region" description="Polar residues" evidence="1">
    <location>
        <begin position="69"/>
        <end position="85"/>
    </location>
</feature>
<evidence type="ECO:0000313" key="4">
    <source>
        <dbReference type="Proteomes" id="UP000194546"/>
    </source>
</evidence>
<dbReference type="AlphaFoldDB" id="A0A242MGW2"/>
<feature type="region of interest" description="Disordered" evidence="1">
    <location>
        <begin position="44"/>
        <end position="85"/>
    </location>
</feature>
<evidence type="ECO:0000256" key="1">
    <source>
        <dbReference type="SAM" id="MobiDB-lite"/>
    </source>
</evidence>
<feature type="chain" id="PRO_5013145419" evidence="2">
    <location>
        <begin position="17"/>
        <end position="139"/>
    </location>
</feature>
<dbReference type="EMBL" id="NBTY01000138">
    <property type="protein sequence ID" value="OTP70459.1"/>
    <property type="molecule type" value="Genomic_DNA"/>
</dbReference>
<comment type="caution">
    <text evidence="3">The sequence shown here is derived from an EMBL/GenBank/DDBJ whole genome shotgun (WGS) entry which is preliminary data.</text>
</comment>